<evidence type="ECO:0000313" key="2">
    <source>
        <dbReference type="Proteomes" id="UP000285648"/>
    </source>
</evidence>
<evidence type="ECO:0000313" key="1">
    <source>
        <dbReference type="EMBL" id="RLM21394.1"/>
    </source>
</evidence>
<reference evidence="1 2" key="1">
    <citation type="submission" date="2016-09" db="EMBL/GenBank/DDBJ databases">
        <authorList>
            <person name="Doonan J."/>
            <person name="Pachebat J.A."/>
            <person name="Golyshin P.N."/>
            <person name="Denman S."/>
            <person name="Mcdonald J.E."/>
        </authorList>
    </citation>
    <scope>NUCLEOTIDE SEQUENCE [LARGE SCALE GENOMIC DNA]</scope>
    <source>
        <strain evidence="1 2">NCPPB 3934</strain>
    </source>
</reference>
<organism evidence="1 2">
    <name type="scientific">Brenneria alni</name>
    <dbReference type="NCBI Taxonomy" id="71656"/>
    <lineage>
        <taxon>Bacteria</taxon>
        <taxon>Pseudomonadati</taxon>
        <taxon>Pseudomonadota</taxon>
        <taxon>Gammaproteobacteria</taxon>
        <taxon>Enterobacterales</taxon>
        <taxon>Pectobacteriaceae</taxon>
        <taxon>Brenneria</taxon>
    </lineage>
</organism>
<dbReference type="PROSITE" id="PS51257">
    <property type="entry name" value="PROKAR_LIPOPROTEIN"/>
    <property type="match status" value="1"/>
</dbReference>
<accession>A0A421DLK6</accession>
<dbReference type="Proteomes" id="UP000285648">
    <property type="component" value="Unassembled WGS sequence"/>
</dbReference>
<dbReference type="EMBL" id="MJLZ01000033">
    <property type="protein sequence ID" value="RLM21394.1"/>
    <property type="molecule type" value="Genomic_DNA"/>
</dbReference>
<keyword evidence="2" id="KW-1185">Reference proteome</keyword>
<comment type="caution">
    <text evidence="1">The sequence shown here is derived from an EMBL/GenBank/DDBJ whole genome shotgun (WGS) entry which is preliminary data.</text>
</comment>
<dbReference type="AlphaFoldDB" id="A0A421DLK6"/>
<proteinExistence type="predicted"/>
<sequence length="60" mass="6757">MRHFDKVPACYHPADFFALAWCGGSSGCTAVGDGRKNGQREKKAHSQMVRLYDIMLKNRV</sequence>
<protein>
    <submittedName>
        <fullName evidence="1">Uncharacterized protein</fullName>
    </submittedName>
</protein>
<gene>
    <name evidence="1" type="ORF">BIY29_13675</name>
</gene>
<name>A0A421DLK6_9GAMM</name>